<proteinExistence type="predicted"/>
<reference evidence="2" key="1">
    <citation type="journal article" date="2018" name="Genome Biol. Evol.">
        <title>Genomics and development of Lentinus tigrinus, a white-rot wood-decaying mushroom with dimorphic fruiting bodies.</title>
        <authorList>
            <person name="Wu B."/>
            <person name="Xu Z."/>
            <person name="Knudson A."/>
            <person name="Carlson A."/>
            <person name="Chen N."/>
            <person name="Kovaka S."/>
            <person name="LaButti K."/>
            <person name="Lipzen A."/>
            <person name="Pennachio C."/>
            <person name="Riley R."/>
            <person name="Schakwitz W."/>
            <person name="Umezawa K."/>
            <person name="Ohm R.A."/>
            <person name="Grigoriev I.V."/>
            <person name="Nagy L.G."/>
            <person name="Gibbons J."/>
            <person name="Hibbett D."/>
        </authorList>
    </citation>
    <scope>NUCLEOTIDE SEQUENCE [LARGE SCALE GENOMIC DNA]</scope>
    <source>
        <strain evidence="2">ALCF2SS1-6</strain>
    </source>
</reference>
<dbReference type="OrthoDB" id="6159439at2759"/>
<evidence type="ECO:0000256" key="1">
    <source>
        <dbReference type="SAM" id="MobiDB-lite"/>
    </source>
</evidence>
<dbReference type="CDD" id="cd00086">
    <property type="entry name" value="homeodomain"/>
    <property type="match status" value="1"/>
</dbReference>
<dbReference type="Gene3D" id="1.10.10.60">
    <property type="entry name" value="Homeodomain-like"/>
    <property type="match status" value="1"/>
</dbReference>
<keyword evidence="3" id="KW-1185">Reference proteome</keyword>
<feature type="compositionally biased region" description="Low complexity" evidence="1">
    <location>
        <begin position="461"/>
        <end position="481"/>
    </location>
</feature>
<dbReference type="AlphaFoldDB" id="A0A5C2RY50"/>
<protein>
    <submittedName>
        <fullName evidence="2">Uncharacterized protein</fullName>
    </submittedName>
</protein>
<evidence type="ECO:0000313" key="3">
    <source>
        <dbReference type="Proteomes" id="UP000313359"/>
    </source>
</evidence>
<feature type="compositionally biased region" description="Pro residues" evidence="1">
    <location>
        <begin position="441"/>
        <end position="455"/>
    </location>
</feature>
<dbReference type="InterPro" id="IPR009057">
    <property type="entry name" value="Homeodomain-like_sf"/>
</dbReference>
<sequence length="550" mass="60399">MRTSHLIPAVHRPFPSPTSPYSPAMLASLRRTQASAQAFSQKIAPHLPAAASQPAGHDRDSSLILPLSLHLPKPITTQLISLGVEPAISQQISSALVCAAESLQKSCMENYQRRAQLPQMRAQFSQDSKLPHLIISVYSAIYNKVIGDWTSYILRDFVPRLLQAQTRSSSQHATSLLEELFSTNLFPTQFEKYELASKCEPDYRQVHNWSQNCEGLEFAQKPASPLVKGLEESTVQKLLLDDLDAEEGSRKHDGLFDRRDVGDRSLVSYADPCPGFHLSGAEHAFPTAYPPQCSYDPFPMSQDVRSFPRPWLRTPSSPQKRPMIDVAELTAAFAKLSVADSSVTPPYAHNRRRLKNPSSPFVGFNTPCSRAPHPAFIRRTRRTTRTACASSRRPTPTEHTPSSRHLSVASPIPSAAASPVQQATSASPSPKRTLPHRVPKHPPAYRPAPGSPPYPNMRQKSSVSSRVSSTLSSSTLSSSGSDVESPLMTPLLLPDHELPDNIPSFDLRKVLSDPWFQSTGLTSDGIVPTMLTLHSDGLNPQPLSIESAAR</sequence>
<dbReference type="EMBL" id="ML122292">
    <property type="protein sequence ID" value="RPD55904.1"/>
    <property type="molecule type" value="Genomic_DNA"/>
</dbReference>
<dbReference type="Proteomes" id="UP000313359">
    <property type="component" value="Unassembled WGS sequence"/>
</dbReference>
<evidence type="ECO:0000313" key="2">
    <source>
        <dbReference type="EMBL" id="RPD55904.1"/>
    </source>
</evidence>
<name>A0A5C2RY50_9APHY</name>
<organism evidence="2 3">
    <name type="scientific">Lentinus tigrinus ALCF2SS1-6</name>
    <dbReference type="NCBI Taxonomy" id="1328759"/>
    <lineage>
        <taxon>Eukaryota</taxon>
        <taxon>Fungi</taxon>
        <taxon>Dikarya</taxon>
        <taxon>Basidiomycota</taxon>
        <taxon>Agaricomycotina</taxon>
        <taxon>Agaricomycetes</taxon>
        <taxon>Polyporales</taxon>
        <taxon>Polyporaceae</taxon>
        <taxon>Lentinus</taxon>
    </lineage>
</organism>
<dbReference type="InterPro" id="IPR001356">
    <property type="entry name" value="HD"/>
</dbReference>
<feature type="region of interest" description="Disordered" evidence="1">
    <location>
        <begin position="370"/>
        <end position="485"/>
    </location>
</feature>
<feature type="compositionally biased region" description="Low complexity" evidence="1">
    <location>
        <begin position="407"/>
        <end position="430"/>
    </location>
</feature>
<accession>A0A5C2RY50</accession>
<gene>
    <name evidence="2" type="ORF">L227DRAFT_579382</name>
</gene>
<dbReference type="STRING" id="1328759.A0A5C2RY50"/>
<dbReference type="GO" id="GO:0003677">
    <property type="term" value="F:DNA binding"/>
    <property type="evidence" value="ECO:0007669"/>
    <property type="project" value="InterPro"/>
</dbReference>
<dbReference type="SUPFAM" id="SSF46689">
    <property type="entry name" value="Homeodomain-like"/>
    <property type="match status" value="1"/>
</dbReference>